<gene>
    <name evidence="1" type="ORF">ACFO0D_11980</name>
</gene>
<keyword evidence="2" id="KW-1185">Reference proteome</keyword>
<reference evidence="2" key="1">
    <citation type="journal article" date="2019" name="Int. J. Syst. Evol. Microbiol.">
        <title>The Global Catalogue of Microorganisms (GCM) 10K type strain sequencing project: providing services to taxonomists for standard genome sequencing and annotation.</title>
        <authorList>
            <consortium name="The Broad Institute Genomics Platform"/>
            <consortium name="The Broad Institute Genome Sequencing Center for Infectious Disease"/>
            <person name="Wu L."/>
            <person name="Ma J."/>
        </authorList>
    </citation>
    <scope>NUCLEOTIDE SEQUENCE [LARGE SCALE GENOMIC DNA]</scope>
    <source>
        <strain evidence="2">CCUG 55995</strain>
    </source>
</reference>
<sequence length="183" mass="20404">MTVPLLLVISGLPAAGKTYLGQRLSRDLGWPLLSRDDFKRVLYAQAPDLPRPVAGTLSFEVMLHAARAILGAGGPVLLESHFWKGQEPALRALIQDIRAQKHLRAAQLFVQAPVAELQRRHAERVARAEQREIHQPFDHHDLPPEACWYPLDLAVPLLRLDTTRPGAYAQAQAWVNAWATNGH</sequence>
<dbReference type="RefSeq" id="WP_380062056.1">
    <property type="nucleotide sequence ID" value="NZ_JBHSEI010000008.1"/>
</dbReference>
<dbReference type="InterPro" id="IPR027417">
    <property type="entry name" value="P-loop_NTPase"/>
</dbReference>
<name>A0ABV9IAL1_9DEIO</name>
<evidence type="ECO:0000313" key="1">
    <source>
        <dbReference type="EMBL" id="MFC4639057.1"/>
    </source>
</evidence>
<evidence type="ECO:0000313" key="2">
    <source>
        <dbReference type="Proteomes" id="UP001595952"/>
    </source>
</evidence>
<dbReference type="PANTHER" id="PTHR37807:SF3">
    <property type="entry name" value="OS07G0160300 PROTEIN"/>
    <property type="match status" value="1"/>
</dbReference>
<comment type="caution">
    <text evidence="1">The sequence shown here is derived from an EMBL/GenBank/DDBJ whole genome shotgun (WGS) entry which is preliminary data.</text>
</comment>
<organism evidence="1 2">
    <name type="scientific">Deinococcus hohokamensis</name>
    <dbReference type="NCBI Taxonomy" id="309883"/>
    <lineage>
        <taxon>Bacteria</taxon>
        <taxon>Thermotogati</taxon>
        <taxon>Deinococcota</taxon>
        <taxon>Deinococci</taxon>
        <taxon>Deinococcales</taxon>
        <taxon>Deinococcaceae</taxon>
        <taxon>Deinococcus</taxon>
    </lineage>
</organism>
<dbReference type="EMBL" id="JBHSEI010000008">
    <property type="protein sequence ID" value="MFC4639057.1"/>
    <property type="molecule type" value="Genomic_DNA"/>
</dbReference>
<dbReference type="SUPFAM" id="SSF52540">
    <property type="entry name" value="P-loop containing nucleoside triphosphate hydrolases"/>
    <property type="match status" value="1"/>
</dbReference>
<dbReference type="Gene3D" id="3.40.50.300">
    <property type="entry name" value="P-loop containing nucleotide triphosphate hydrolases"/>
    <property type="match status" value="1"/>
</dbReference>
<dbReference type="Pfam" id="PF13671">
    <property type="entry name" value="AAA_33"/>
    <property type="match status" value="1"/>
</dbReference>
<protein>
    <submittedName>
        <fullName evidence="1">AAA family ATPase</fullName>
    </submittedName>
</protein>
<accession>A0ABV9IAL1</accession>
<proteinExistence type="predicted"/>
<dbReference type="PANTHER" id="PTHR37807">
    <property type="entry name" value="OS07G0160300 PROTEIN"/>
    <property type="match status" value="1"/>
</dbReference>
<dbReference type="Proteomes" id="UP001595952">
    <property type="component" value="Unassembled WGS sequence"/>
</dbReference>